<accession>A0A2V4NJ29</accession>
<evidence type="ECO:0000313" key="1">
    <source>
        <dbReference type="EMBL" id="PYC85373.1"/>
    </source>
</evidence>
<dbReference type="NCBIfam" id="TIGR04268">
    <property type="entry name" value="FxSxx-COOH"/>
    <property type="match status" value="1"/>
</dbReference>
<protein>
    <submittedName>
        <fullName evidence="1">FXSXX-COOH protein</fullName>
    </submittedName>
</protein>
<reference evidence="1 2" key="1">
    <citation type="submission" date="2018-03" db="EMBL/GenBank/DDBJ databases">
        <title>Bioinformatic expansion and discovery of thiopeptide antibiotics.</title>
        <authorList>
            <person name="Schwalen C.J."/>
            <person name="Hudson G.A."/>
            <person name="Mitchell D.A."/>
        </authorList>
    </citation>
    <scope>NUCLEOTIDE SEQUENCE [LARGE SCALE GENOMIC DNA]</scope>
    <source>
        <strain evidence="1 2">ATCC 21389</strain>
    </source>
</reference>
<proteinExistence type="predicted"/>
<name>A0A2V4NJ29_9ACTN</name>
<gene>
    <name evidence="1" type="primary">fxsA</name>
    <name evidence="1" type="ORF">C7C46_06400</name>
</gene>
<dbReference type="InterPro" id="IPR026334">
    <property type="entry name" value="FxSxx-COOH"/>
</dbReference>
<dbReference type="Proteomes" id="UP000248039">
    <property type="component" value="Unassembled WGS sequence"/>
</dbReference>
<evidence type="ECO:0000313" key="2">
    <source>
        <dbReference type="Proteomes" id="UP000248039"/>
    </source>
</evidence>
<keyword evidence="2" id="KW-1185">Reference proteome</keyword>
<dbReference type="AlphaFoldDB" id="A0A2V4NJ29"/>
<sequence length="77" mass="8420">MRSYPHRMRLKHPSDRTLKMVAVLEVKTVDETESRAVRVPLGELSALSAEELTGALHRALPDAQAGRVPVAAFNSAI</sequence>
<comment type="caution">
    <text evidence="1">The sequence shown here is derived from an EMBL/GenBank/DDBJ whole genome shotgun (WGS) entry which is preliminary data.</text>
</comment>
<organism evidence="1 2">
    <name type="scientific">Streptomyces tateyamensis</name>
    <dbReference type="NCBI Taxonomy" id="565073"/>
    <lineage>
        <taxon>Bacteria</taxon>
        <taxon>Bacillati</taxon>
        <taxon>Actinomycetota</taxon>
        <taxon>Actinomycetes</taxon>
        <taxon>Kitasatosporales</taxon>
        <taxon>Streptomycetaceae</taxon>
        <taxon>Streptomyces</taxon>
    </lineage>
</organism>
<dbReference type="EMBL" id="PYBW01000022">
    <property type="protein sequence ID" value="PYC85373.1"/>
    <property type="molecule type" value="Genomic_DNA"/>
</dbReference>